<gene>
    <name evidence="1" type="ORF">C492_07350</name>
</gene>
<name>L9XN89_9EURY</name>
<sequence>MTLTGATSVANNCGKSSRIYGIVEGYTQFFPQFCRRSIFYRSNCFDNRKGDVAFLVKLSFERKNIVWI</sequence>
<dbReference type="EMBL" id="AOIA01000046">
    <property type="protein sequence ID" value="ELY63215.1"/>
    <property type="molecule type" value="Genomic_DNA"/>
</dbReference>
<dbReference type="AlphaFoldDB" id="L9XN89"/>
<accession>L9XN89</accession>
<comment type="caution">
    <text evidence="1">The sequence shown here is derived from an EMBL/GenBank/DDBJ whole genome shotgun (WGS) entry which is preliminary data.</text>
</comment>
<evidence type="ECO:0000313" key="1">
    <source>
        <dbReference type="EMBL" id="ELY63215.1"/>
    </source>
</evidence>
<dbReference type="Proteomes" id="UP000011531">
    <property type="component" value="Unassembled WGS sequence"/>
</dbReference>
<protein>
    <submittedName>
        <fullName evidence="1">Uncharacterized protein</fullName>
    </submittedName>
</protein>
<evidence type="ECO:0000313" key="2">
    <source>
        <dbReference type="Proteomes" id="UP000011531"/>
    </source>
</evidence>
<reference evidence="1 2" key="1">
    <citation type="journal article" date="2014" name="PLoS Genet.">
        <title>Phylogenetically driven sequencing of extremely halophilic archaea reveals strategies for static and dynamic osmo-response.</title>
        <authorList>
            <person name="Becker E.A."/>
            <person name="Seitzer P.M."/>
            <person name="Tritt A."/>
            <person name="Larsen D."/>
            <person name="Krusor M."/>
            <person name="Yao A.I."/>
            <person name="Wu D."/>
            <person name="Madern D."/>
            <person name="Eisen J.A."/>
            <person name="Darling A.E."/>
            <person name="Facciotti M.T."/>
        </authorList>
    </citation>
    <scope>NUCLEOTIDE SEQUENCE [LARGE SCALE GENOMIC DNA]</scope>
    <source>
        <strain evidence="1 2">DSM 18795</strain>
    </source>
</reference>
<proteinExistence type="predicted"/>
<keyword evidence="2" id="KW-1185">Reference proteome</keyword>
<organism evidence="1 2">
    <name type="scientific">Natronococcus jeotgali DSM 18795</name>
    <dbReference type="NCBI Taxonomy" id="1227498"/>
    <lineage>
        <taxon>Archaea</taxon>
        <taxon>Methanobacteriati</taxon>
        <taxon>Methanobacteriota</taxon>
        <taxon>Stenosarchaea group</taxon>
        <taxon>Halobacteria</taxon>
        <taxon>Halobacteriales</taxon>
        <taxon>Natrialbaceae</taxon>
        <taxon>Natronococcus</taxon>
    </lineage>
</organism>